<dbReference type="GO" id="GO:0000209">
    <property type="term" value="P:protein polyubiquitination"/>
    <property type="evidence" value="ECO:0007669"/>
    <property type="project" value="InterPro"/>
</dbReference>
<name>A0A183F0S4_9BILA</name>
<dbReference type="EMBL" id="UYRT01114460">
    <property type="protein sequence ID" value="VDN49518.1"/>
    <property type="molecule type" value="Genomic_DNA"/>
</dbReference>
<dbReference type="GO" id="GO:0008592">
    <property type="term" value="P:regulation of Toll signaling pathway"/>
    <property type="evidence" value="ECO:0007669"/>
    <property type="project" value="InterPro"/>
</dbReference>
<proteinExistence type="predicted"/>
<evidence type="ECO:0000313" key="2">
    <source>
        <dbReference type="EMBL" id="VDN49518.1"/>
    </source>
</evidence>
<dbReference type="InterPro" id="IPR048335">
    <property type="entry name" value="Pellino_RING"/>
</dbReference>
<evidence type="ECO:0000313" key="4">
    <source>
        <dbReference type="WBParaSite" id="GPUH_0002684501-mRNA-1"/>
    </source>
</evidence>
<protein>
    <submittedName>
        <fullName evidence="4">RING-type E3 ubiquitin transferase</fullName>
    </submittedName>
</protein>
<dbReference type="PANTHER" id="PTHR12098">
    <property type="entry name" value="E3 UBIQUITIN-PROTEIN LIGASE PELLINO-RELATED"/>
    <property type="match status" value="1"/>
</dbReference>
<evidence type="ECO:0000313" key="3">
    <source>
        <dbReference type="Proteomes" id="UP000271098"/>
    </source>
</evidence>
<feature type="domain" description="Pellino RING" evidence="1">
    <location>
        <begin position="4"/>
        <end position="76"/>
    </location>
</feature>
<accession>A0A183F0S4</accession>
<dbReference type="InterPro" id="IPR006800">
    <property type="entry name" value="Pellino_fam"/>
</dbReference>
<reference evidence="2 3" key="2">
    <citation type="submission" date="2018-11" db="EMBL/GenBank/DDBJ databases">
        <authorList>
            <consortium name="Pathogen Informatics"/>
        </authorList>
    </citation>
    <scope>NUCLEOTIDE SEQUENCE [LARGE SCALE GENOMIC DNA]</scope>
</reference>
<gene>
    <name evidence="2" type="ORF">GPUH_LOCUS26814</name>
</gene>
<dbReference type="AlphaFoldDB" id="A0A183F0S4"/>
<keyword evidence="3" id="KW-1185">Reference proteome</keyword>
<dbReference type="OrthoDB" id="8801906at2759"/>
<evidence type="ECO:0000259" key="1">
    <source>
        <dbReference type="Pfam" id="PF20723"/>
    </source>
</evidence>
<dbReference type="WBParaSite" id="GPUH_0002684501-mRNA-1">
    <property type="protein sequence ID" value="GPUH_0002684501-mRNA-1"/>
    <property type="gene ID" value="GPUH_0002684501"/>
</dbReference>
<dbReference type="PANTHER" id="PTHR12098:SF2">
    <property type="entry name" value="PROTEIN PELLINO"/>
    <property type="match status" value="1"/>
</dbReference>
<reference evidence="4" key="1">
    <citation type="submission" date="2016-06" db="UniProtKB">
        <authorList>
            <consortium name="WormBaseParasite"/>
        </authorList>
    </citation>
    <scope>IDENTIFICATION</scope>
</reference>
<dbReference type="Proteomes" id="UP000271098">
    <property type="component" value="Unassembled WGS sequence"/>
</dbReference>
<dbReference type="Pfam" id="PF20723">
    <property type="entry name" value="Pellino_RING"/>
    <property type="match status" value="1"/>
</dbReference>
<sequence length="76" mass="8334">MCRVYLSCGHVQGKHSWGRNNGSNNGIVYKCPICLVDSSKIIQLVMGMESAFHLDSDTLDYAFNPCGHVSSLATVR</sequence>
<organism evidence="4">
    <name type="scientific">Gongylonema pulchrum</name>
    <dbReference type="NCBI Taxonomy" id="637853"/>
    <lineage>
        <taxon>Eukaryota</taxon>
        <taxon>Metazoa</taxon>
        <taxon>Ecdysozoa</taxon>
        <taxon>Nematoda</taxon>
        <taxon>Chromadorea</taxon>
        <taxon>Rhabditida</taxon>
        <taxon>Spirurina</taxon>
        <taxon>Spiruromorpha</taxon>
        <taxon>Spiruroidea</taxon>
        <taxon>Gongylonematidae</taxon>
        <taxon>Gongylonema</taxon>
    </lineage>
</organism>
<dbReference type="GO" id="GO:0061630">
    <property type="term" value="F:ubiquitin protein ligase activity"/>
    <property type="evidence" value="ECO:0007669"/>
    <property type="project" value="InterPro"/>
</dbReference>